<dbReference type="RefSeq" id="WP_018593592.1">
    <property type="nucleotide sequence ID" value="NZ_AP031416.1"/>
</dbReference>
<sequence>MAKKVQVTLTGNEGKRLIAKAAVRMPEIQERLEKNKILLCGGTTVSALSEELGFGPLRISGRIDASGTRTALKKAKAPHNLLLDQGKGVNVDGSIQKVAESLNDKDLVVVGANAIDPMGRAALAFAALGGGSRGYALHGAYMQGVPMLILAGINKLIPDLGAAQAHSGRAGIDLSMGAAIGLYNLFGPVITELKAFEILFGVEAVVIAGSGFGTGDGTRTFVLHGEEAAIQQAWELCLGLKGAGVSACEDSLFTCVGGCRHCQRHVGCYYKELAQGED</sequence>
<accession>A0A4P6LX07</accession>
<dbReference type="GeneID" id="75054913"/>
<evidence type="ECO:0000313" key="1">
    <source>
        <dbReference type="EMBL" id="QBE97084.1"/>
    </source>
</evidence>
<evidence type="ECO:0000313" key="2">
    <source>
        <dbReference type="EMBL" id="QMW79723.1"/>
    </source>
</evidence>
<gene>
    <name evidence="2" type="ORF">E5259_20110</name>
    <name evidence="1" type="ORF">PMF13cell1_02637</name>
</gene>
<dbReference type="AlphaFoldDB" id="A0A4P6LX07"/>
<protein>
    <submittedName>
        <fullName evidence="1">Uncharacterized protein</fullName>
    </submittedName>
</protein>
<dbReference type="Proteomes" id="UP000515789">
    <property type="component" value="Chromosome"/>
</dbReference>
<dbReference type="KEGG" id="bpro:PMF13cell1_02637"/>
<evidence type="ECO:0000313" key="3">
    <source>
        <dbReference type="Proteomes" id="UP000289794"/>
    </source>
</evidence>
<organism evidence="1 3">
    <name type="scientific">Blautia producta</name>
    <dbReference type="NCBI Taxonomy" id="33035"/>
    <lineage>
        <taxon>Bacteria</taxon>
        <taxon>Bacillati</taxon>
        <taxon>Bacillota</taxon>
        <taxon>Clostridia</taxon>
        <taxon>Lachnospirales</taxon>
        <taxon>Lachnospiraceae</taxon>
        <taxon>Blautia</taxon>
    </lineage>
</organism>
<name>A0A4P6LX07_9FIRM</name>
<dbReference type="EMBL" id="CP039126">
    <property type="protein sequence ID" value="QMW79723.1"/>
    <property type="molecule type" value="Genomic_DNA"/>
</dbReference>
<evidence type="ECO:0000313" key="4">
    <source>
        <dbReference type="Proteomes" id="UP000515789"/>
    </source>
</evidence>
<reference evidence="2 4" key="2">
    <citation type="submission" date="2019-04" db="EMBL/GenBank/DDBJ databases">
        <authorList>
            <person name="Schori C."/>
            <person name="Ahrens C."/>
        </authorList>
    </citation>
    <scope>NUCLEOTIDE SEQUENCE [LARGE SCALE GENOMIC DNA]</scope>
    <source>
        <strain evidence="2 4">DSM 2950</strain>
    </source>
</reference>
<proteinExistence type="predicted"/>
<dbReference type="EMBL" id="CP035945">
    <property type="protein sequence ID" value="QBE97084.1"/>
    <property type="molecule type" value="Genomic_DNA"/>
</dbReference>
<dbReference type="Proteomes" id="UP000289794">
    <property type="component" value="Chromosome"/>
</dbReference>
<reference evidence="1 3" key="1">
    <citation type="submission" date="2019-01" db="EMBL/GenBank/DDBJ databases">
        <title>PMF-metabolizing Aryl O-demethylase.</title>
        <authorList>
            <person name="Kim M."/>
        </authorList>
    </citation>
    <scope>NUCLEOTIDE SEQUENCE [LARGE SCALE GENOMIC DNA]</scope>
    <source>
        <strain evidence="1 3">PMF1</strain>
    </source>
</reference>